<dbReference type="PANTHER" id="PTHR24205">
    <property type="entry name" value="FOUR AND A HALF LIM DOMAINS PROTEIN"/>
    <property type="match status" value="1"/>
</dbReference>
<organism evidence="8 9">
    <name type="scientific">Absidia repens</name>
    <dbReference type="NCBI Taxonomy" id="90262"/>
    <lineage>
        <taxon>Eukaryota</taxon>
        <taxon>Fungi</taxon>
        <taxon>Fungi incertae sedis</taxon>
        <taxon>Mucoromycota</taxon>
        <taxon>Mucoromycotina</taxon>
        <taxon>Mucoromycetes</taxon>
        <taxon>Mucorales</taxon>
        <taxon>Cunninghamellaceae</taxon>
        <taxon>Absidia</taxon>
    </lineage>
</organism>
<keyword evidence="4 5" id="KW-0440">LIM domain</keyword>
<feature type="compositionally biased region" description="Low complexity" evidence="6">
    <location>
        <begin position="196"/>
        <end position="216"/>
    </location>
</feature>
<dbReference type="AlphaFoldDB" id="A0A1X2I920"/>
<feature type="compositionally biased region" description="Low complexity" evidence="6">
    <location>
        <begin position="342"/>
        <end position="354"/>
    </location>
</feature>
<dbReference type="InterPro" id="IPR001781">
    <property type="entry name" value="Znf_LIM"/>
</dbReference>
<dbReference type="PROSITE" id="PS50023">
    <property type="entry name" value="LIM_DOMAIN_2"/>
    <property type="match status" value="3"/>
</dbReference>
<dbReference type="PROSITE" id="PS00478">
    <property type="entry name" value="LIM_DOMAIN_1"/>
    <property type="match status" value="3"/>
</dbReference>
<dbReference type="Proteomes" id="UP000193560">
    <property type="component" value="Unassembled WGS sequence"/>
</dbReference>
<feature type="region of interest" description="Disordered" evidence="6">
    <location>
        <begin position="196"/>
        <end position="359"/>
    </location>
</feature>
<dbReference type="EMBL" id="MCGE01000020">
    <property type="protein sequence ID" value="ORZ11835.1"/>
    <property type="molecule type" value="Genomic_DNA"/>
</dbReference>
<feature type="compositionally biased region" description="Polar residues" evidence="6">
    <location>
        <begin position="268"/>
        <end position="278"/>
    </location>
</feature>
<evidence type="ECO:0000313" key="9">
    <source>
        <dbReference type="Proteomes" id="UP000193560"/>
    </source>
</evidence>
<feature type="domain" description="LIM zinc-binding" evidence="7">
    <location>
        <begin position="135"/>
        <end position="198"/>
    </location>
</feature>
<evidence type="ECO:0000256" key="2">
    <source>
        <dbReference type="ARBA" id="ARBA00022737"/>
    </source>
</evidence>
<dbReference type="STRING" id="90262.A0A1X2I920"/>
<dbReference type="GO" id="GO:0005634">
    <property type="term" value="C:nucleus"/>
    <property type="evidence" value="ECO:0007669"/>
    <property type="project" value="TreeGrafter"/>
</dbReference>
<protein>
    <recommendedName>
        <fullName evidence="7">LIM zinc-binding domain-containing protein</fullName>
    </recommendedName>
</protein>
<feature type="region of interest" description="Disordered" evidence="6">
    <location>
        <begin position="416"/>
        <end position="467"/>
    </location>
</feature>
<keyword evidence="1 5" id="KW-0479">Metal-binding</keyword>
<dbReference type="InterPro" id="IPR036280">
    <property type="entry name" value="Multihaem_cyt_sf"/>
</dbReference>
<dbReference type="SUPFAM" id="SSF48695">
    <property type="entry name" value="Multiheme cytochromes"/>
    <property type="match status" value="1"/>
</dbReference>
<feature type="compositionally biased region" description="Low complexity" evidence="6">
    <location>
        <begin position="566"/>
        <end position="589"/>
    </location>
</feature>
<evidence type="ECO:0000256" key="4">
    <source>
        <dbReference type="ARBA" id="ARBA00023038"/>
    </source>
</evidence>
<dbReference type="PANTHER" id="PTHR24205:SF16">
    <property type="entry name" value="GH01042P-RELATED"/>
    <property type="match status" value="1"/>
</dbReference>
<evidence type="ECO:0000256" key="6">
    <source>
        <dbReference type="SAM" id="MobiDB-lite"/>
    </source>
</evidence>
<proteinExistence type="predicted"/>
<reference evidence="8 9" key="1">
    <citation type="submission" date="2016-07" db="EMBL/GenBank/DDBJ databases">
        <title>Pervasive Adenine N6-methylation of Active Genes in Fungi.</title>
        <authorList>
            <consortium name="DOE Joint Genome Institute"/>
            <person name="Mondo S.J."/>
            <person name="Dannebaum R.O."/>
            <person name="Kuo R.C."/>
            <person name="Labutti K."/>
            <person name="Haridas S."/>
            <person name="Kuo A."/>
            <person name="Salamov A."/>
            <person name="Ahrendt S.R."/>
            <person name="Lipzen A."/>
            <person name="Sullivan W."/>
            <person name="Andreopoulos W.B."/>
            <person name="Clum A."/>
            <person name="Lindquist E."/>
            <person name="Daum C."/>
            <person name="Ramamoorthy G.K."/>
            <person name="Gryganskyi A."/>
            <person name="Culley D."/>
            <person name="Magnuson J.K."/>
            <person name="James T.Y."/>
            <person name="O'Malley M.A."/>
            <person name="Stajich J.E."/>
            <person name="Spatafora J.W."/>
            <person name="Visel A."/>
            <person name="Grigoriev I.V."/>
        </authorList>
    </citation>
    <scope>NUCLEOTIDE SEQUENCE [LARGE SCALE GENOMIC DNA]</scope>
    <source>
        <strain evidence="8 9">NRRL 1336</strain>
    </source>
</reference>
<keyword evidence="9" id="KW-1185">Reference proteome</keyword>
<keyword evidence="3 5" id="KW-0862">Zinc</keyword>
<evidence type="ECO:0000259" key="7">
    <source>
        <dbReference type="PROSITE" id="PS50023"/>
    </source>
</evidence>
<feature type="compositionally biased region" description="Low complexity" evidence="6">
    <location>
        <begin position="428"/>
        <end position="453"/>
    </location>
</feature>
<sequence length="683" mass="73978">MGYCNRCGDIINNSKCRKCGGKPVESIAKGAVDSKSSIVDRWQNQYANSILSGPNPAGTTSTPIGKRSSVANFTSSYRAQSPPVSVQPKTCILCHKAVPLGTQLGKNDYCHDCRAKISDNKSTNRTAKPMESTQAECATCSQPVGPDQPKVQRQGRTWHKDCIRCSVCSNPLSNPTALDLDGSSRCVPCQTTNKRISPLQQSPTSPTSTINSSIGSASRFSPIPRSIRNDIYGSTTSSSTYDGDSTVSSRRKSLTGISSNARPRLDSQLFQQYQKSVNQQLQQPSSPPSTGISNISSIRPLASQSSSPSLSSYMDKPRMKMSSSTTTTTTAPPKQNLKQRRSSLTPDKPSSSSKKTCRKCMQVLRGPRVRLPTPNGDTWYYHYDCLTCAACGDHFTESEFVGDGKDVFHLHCRAPSPATSSTPPPLSPTTSSSPDAISPSTSPIPAASQSSTTQPHLRQRRLSSTPPQPLDYRCHTCSLPIQDKCLKNGTRFFHPNCFTCYSCHEHLPSDRPFYDIQQEAHCEICTKLIIKTGSGAVAANTNGGSVADRRKSMPGDNFYRPTPIHTSSTGASTCSISSPLSPSTSSPLTARSGDNGESRIWMNRTRALPKLGGSKICPGCNKSIAVMDDAPGPKASRWHKKCLKCTGCKKQMDSDAKVIELNEKSMVRCSDCSDKKSKPHYVR</sequence>
<dbReference type="Pfam" id="PF00412">
    <property type="entry name" value="LIM"/>
    <property type="match status" value="3"/>
</dbReference>
<evidence type="ECO:0000256" key="3">
    <source>
        <dbReference type="ARBA" id="ARBA00022833"/>
    </source>
</evidence>
<feature type="compositionally biased region" description="Low complexity" evidence="6">
    <location>
        <begin position="295"/>
        <end position="312"/>
    </location>
</feature>
<name>A0A1X2I920_9FUNG</name>
<evidence type="ECO:0000256" key="1">
    <source>
        <dbReference type="ARBA" id="ARBA00022723"/>
    </source>
</evidence>
<dbReference type="SMART" id="SM00132">
    <property type="entry name" value="LIM"/>
    <property type="match status" value="4"/>
</dbReference>
<dbReference type="GO" id="GO:0003712">
    <property type="term" value="F:transcription coregulator activity"/>
    <property type="evidence" value="ECO:0007669"/>
    <property type="project" value="TreeGrafter"/>
</dbReference>
<feature type="domain" description="LIM zinc-binding" evidence="7">
    <location>
        <begin position="615"/>
        <end position="679"/>
    </location>
</feature>
<gene>
    <name evidence="8" type="ORF">BCR42DRAFT_493811</name>
</gene>
<accession>A0A1X2I920</accession>
<dbReference type="CDD" id="cd08368">
    <property type="entry name" value="LIM"/>
    <property type="match status" value="1"/>
</dbReference>
<feature type="domain" description="LIM zinc-binding" evidence="7">
    <location>
        <begin position="472"/>
        <end position="532"/>
    </location>
</feature>
<dbReference type="OrthoDB" id="1112565at2759"/>
<keyword evidence="2" id="KW-0677">Repeat</keyword>
<feature type="compositionally biased region" description="Low complexity" evidence="6">
    <location>
        <begin position="232"/>
        <end position="248"/>
    </location>
</feature>
<dbReference type="Gene3D" id="2.10.110.10">
    <property type="entry name" value="Cysteine Rich Protein"/>
    <property type="match status" value="4"/>
</dbReference>
<dbReference type="GO" id="GO:0046872">
    <property type="term" value="F:metal ion binding"/>
    <property type="evidence" value="ECO:0007669"/>
    <property type="project" value="UniProtKB-KW"/>
</dbReference>
<evidence type="ECO:0000313" key="8">
    <source>
        <dbReference type="EMBL" id="ORZ11835.1"/>
    </source>
</evidence>
<feature type="region of interest" description="Disordered" evidence="6">
    <location>
        <begin position="560"/>
        <end position="597"/>
    </location>
</feature>
<evidence type="ECO:0000256" key="5">
    <source>
        <dbReference type="PROSITE-ProRule" id="PRU00125"/>
    </source>
</evidence>
<comment type="caution">
    <text evidence="8">The sequence shown here is derived from an EMBL/GenBank/DDBJ whole genome shotgun (WGS) entry which is preliminary data.</text>
</comment>